<evidence type="ECO:0000256" key="8">
    <source>
        <dbReference type="ARBA" id="ARBA00023319"/>
    </source>
</evidence>
<reference evidence="13" key="1">
    <citation type="submission" date="2025-08" db="UniProtKB">
        <authorList>
            <consortium name="Ensembl"/>
        </authorList>
    </citation>
    <scope>IDENTIFICATION</scope>
</reference>
<evidence type="ECO:0000256" key="2">
    <source>
        <dbReference type="ARBA" id="ARBA00022692"/>
    </source>
</evidence>
<protein>
    <submittedName>
        <fullName evidence="13">Uncharacterized LOC112139531</fullName>
    </submittedName>
</protein>
<proteinExistence type="predicted"/>
<evidence type="ECO:0000259" key="12">
    <source>
        <dbReference type="PROSITE" id="PS50835"/>
    </source>
</evidence>
<dbReference type="Proteomes" id="UP000261560">
    <property type="component" value="Unplaced"/>
</dbReference>
<evidence type="ECO:0000313" key="13">
    <source>
        <dbReference type="Ensembl" id="ENSOMEP00000016542.1"/>
    </source>
</evidence>
<feature type="compositionally biased region" description="Polar residues" evidence="9">
    <location>
        <begin position="197"/>
        <end position="212"/>
    </location>
</feature>
<keyword evidence="8" id="KW-0393">Immunoglobulin domain</keyword>
<evidence type="ECO:0000256" key="10">
    <source>
        <dbReference type="SAM" id="Phobius"/>
    </source>
</evidence>
<evidence type="ECO:0000256" key="5">
    <source>
        <dbReference type="ARBA" id="ARBA00023136"/>
    </source>
</evidence>
<keyword evidence="7" id="KW-0325">Glycoprotein</keyword>
<name>A0A3B3CF37_ORYME</name>
<feature type="domain" description="Ig-like" evidence="12">
    <location>
        <begin position="22"/>
        <end position="110"/>
    </location>
</feature>
<keyword evidence="14" id="KW-1185">Reference proteome</keyword>
<feature type="transmembrane region" description="Helical" evidence="10">
    <location>
        <begin position="140"/>
        <end position="160"/>
    </location>
</feature>
<dbReference type="Gene3D" id="2.60.40.10">
    <property type="entry name" value="Immunoglobulins"/>
    <property type="match status" value="1"/>
</dbReference>
<evidence type="ECO:0000256" key="11">
    <source>
        <dbReference type="SAM" id="SignalP"/>
    </source>
</evidence>
<dbReference type="InterPro" id="IPR000920">
    <property type="entry name" value="Myelin_P0-rel"/>
</dbReference>
<keyword evidence="5 10" id="KW-0472">Membrane</keyword>
<sequence>MVHLTSILAFLCSFSLISVSLSEFVIVEVQHGGEVSLLCSNLSRFITNIFWFKMDQRSNATKITSMMTAESNATVQEEFRNGRFQMSSNITHVSLNINDVDFSDSGLYFCGSYKNSDAVIFDATYFLLVSSPEMFKLNPVTGILGSVIFVLVMVIIFLIVKVRSFQTASSEQQNRESPESDALNYAALTFKPKAKTNRSPTSETELDQNSFG</sequence>
<dbReference type="InterPro" id="IPR036179">
    <property type="entry name" value="Ig-like_dom_sf"/>
</dbReference>
<dbReference type="SUPFAM" id="SSF48726">
    <property type="entry name" value="Immunoglobulin"/>
    <property type="match status" value="1"/>
</dbReference>
<keyword evidence="4 10" id="KW-1133">Transmembrane helix</keyword>
<feature type="chain" id="PRO_5017192615" evidence="11">
    <location>
        <begin position="23"/>
        <end position="212"/>
    </location>
</feature>
<keyword evidence="2 10" id="KW-0812">Transmembrane</keyword>
<evidence type="ECO:0000256" key="1">
    <source>
        <dbReference type="ARBA" id="ARBA00004479"/>
    </source>
</evidence>
<dbReference type="InterPro" id="IPR003599">
    <property type="entry name" value="Ig_sub"/>
</dbReference>
<dbReference type="Pfam" id="PF07686">
    <property type="entry name" value="V-set"/>
    <property type="match status" value="1"/>
</dbReference>
<dbReference type="PROSITE" id="PS50835">
    <property type="entry name" value="IG_LIKE"/>
    <property type="match status" value="1"/>
</dbReference>
<dbReference type="GeneTree" id="ENSGT00940000177360"/>
<dbReference type="InterPro" id="IPR013106">
    <property type="entry name" value="Ig_V-set"/>
</dbReference>
<dbReference type="PANTHER" id="PTHR13869:SF24">
    <property type="entry name" value="BASEMENT MEMBRANE-SPECIFIC HEPARAN SULFATE PROTEOGLYCAN CORE PROTEIN-LIKE"/>
    <property type="match status" value="1"/>
</dbReference>
<feature type="region of interest" description="Disordered" evidence="9">
    <location>
        <begin position="191"/>
        <end position="212"/>
    </location>
</feature>
<dbReference type="InterPro" id="IPR013783">
    <property type="entry name" value="Ig-like_fold"/>
</dbReference>
<evidence type="ECO:0000313" key="14">
    <source>
        <dbReference type="Proteomes" id="UP000261560"/>
    </source>
</evidence>
<evidence type="ECO:0000256" key="9">
    <source>
        <dbReference type="SAM" id="MobiDB-lite"/>
    </source>
</evidence>
<dbReference type="PANTHER" id="PTHR13869">
    <property type="entry name" value="MYELIN P0 RELATED"/>
    <property type="match status" value="1"/>
</dbReference>
<dbReference type="InterPro" id="IPR007110">
    <property type="entry name" value="Ig-like_dom"/>
</dbReference>
<evidence type="ECO:0000256" key="3">
    <source>
        <dbReference type="ARBA" id="ARBA00022729"/>
    </source>
</evidence>
<reference evidence="13" key="2">
    <citation type="submission" date="2025-09" db="UniProtKB">
        <authorList>
            <consortium name="Ensembl"/>
        </authorList>
    </citation>
    <scope>IDENTIFICATION</scope>
</reference>
<dbReference type="GO" id="GO:0005886">
    <property type="term" value="C:plasma membrane"/>
    <property type="evidence" value="ECO:0007669"/>
    <property type="project" value="TreeGrafter"/>
</dbReference>
<dbReference type="Ensembl" id="ENSOMET00000025032.1">
    <property type="protein sequence ID" value="ENSOMEP00000016542.1"/>
    <property type="gene ID" value="ENSOMEG00000018196.1"/>
</dbReference>
<keyword evidence="6" id="KW-1015">Disulfide bond</keyword>
<dbReference type="AlphaFoldDB" id="A0A3B3CF37"/>
<dbReference type="OMA" id="KFVFYEY"/>
<comment type="subcellular location">
    <subcellularLocation>
        <location evidence="1">Membrane</location>
        <topology evidence="1">Single-pass type I membrane protein</topology>
    </subcellularLocation>
</comment>
<organism evidence="13 14">
    <name type="scientific">Oryzias melastigma</name>
    <name type="common">Marine medaka</name>
    <dbReference type="NCBI Taxonomy" id="30732"/>
    <lineage>
        <taxon>Eukaryota</taxon>
        <taxon>Metazoa</taxon>
        <taxon>Chordata</taxon>
        <taxon>Craniata</taxon>
        <taxon>Vertebrata</taxon>
        <taxon>Euteleostomi</taxon>
        <taxon>Actinopterygii</taxon>
        <taxon>Neopterygii</taxon>
        <taxon>Teleostei</taxon>
        <taxon>Neoteleostei</taxon>
        <taxon>Acanthomorphata</taxon>
        <taxon>Ovalentaria</taxon>
        <taxon>Atherinomorphae</taxon>
        <taxon>Beloniformes</taxon>
        <taxon>Adrianichthyidae</taxon>
        <taxon>Oryziinae</taxon>
        <taxon>Oryzias</taxon>
    </lineage>
</organism>
<evidence type="ECO:0000256" key="6">
    <source>
        <dbReference type="ARBA" id="ARBA00023157"/>
    </source>
</evidence>
<evidence type="ECO:0000256" key="7">
    <source>
        <dbReference type="ARBA" id="ARBA00023180"/>
    </source>
</evidence>
<feature type="signal peptide" evidence="11">
    <location>
        <begin position="1"/>
        <end position="22"/>
    </location>
</feature>
<accession>A0A3B3CF37</accession>
<evidence type="ECO:0000256" key="4">
    <source>
        <dbReference type="ARBA" id="ARBA00022989"/>
    </source>
</evidence>
<dbReference type="PaxDb" id="30732-ENSOMEP00000016542"/>
<dbReference type="SMART" id="SM00409">
    <property type="entry name" value="IG"/>
    <property type="match status" value="1"/>
</dbReference>
<keyword evidence="3 11" id="KW-0732">Signal</keyword>